<dbReference type="AlphaFoldDB" id="A0A2G5B6A7"/>
<dbReference type="Proteomes" id="UP000242474">
    <property type="component" value="Unassembled WGS sequence"/>
</dbReference>
<organism evidence="1 2">
    <name type="scientific">Coemansia reversa (strain ATCC 12441 / NRRL 1564)</name>
    <dbReference type="NCBI Taxonomy" id="763665"/>
    <lineage>
        <taxon>Eukaryota</taxon>
        <taxon>Fungi</taxon>
        <taxon>Fungi incertae sedis</taxon>
        <taxon>Zoopagomycota</taxon>
        <taxon>Kickxellomycotina</taxon>
        <taxon>Kickxellomycetes</taxon>
        <taxon>Kickxellales</taxon>
        <taxon>Kickxellaceae</taxon>
        <taxon>Coemansia</taxon>
    </lineage>
</organism>
<evidence type="ECO:0000313" key="1">
    <source>
        <dbReference type="EMBL" id="PIA14531.1"/>
    </source>
</evidence>
<keyword evidence="2" id="KW-1185">Reference proteome</keyword>
<evidence type="ECO:0000313" key="2">
    <source>
        <dbReference type="Proteomes" id="UP000242474"/>
    </source>
</evidence>
<proteinExistence type="predicted"/>
<name>A0A2G5B6A7_COERN</name>
<reference evidence="1 2" key="1">
    <citation type="journal article" date="2015" name="Genome Biol. Evol.">
        <title>Phylogenomic analyses indicate that early fungi evolved digesting cell walls of algal ancestors of land plants.</title>
        <authorList>
            <person name="Chang Y."/>
            <person name="Wang S."/>
            <person name="Sekimoto S."/>
            <person name="Aerts A.L."/>
            <person name="Choi C."/>
            <person name="Clum A."/>
            <person name="LaButti K.M."/>
            <person name="Lindquist E.A."/>
            <person name="Yee Ngan C."/>
            <person name="Ohm R.A."/>
            <person name="Salamov A.A."/>
            <person name="Grigoriev I.V."/>
            <person name="Spatafora J.W."/>
            <person name="Berbee M.L."/>
        </authorList>
    </citation>
    <scope>NUCLEOTIDE SEQUENCE [LARGE SCALE GENOMIC DNA]</scope>
    <source>
        <strain evidence="1 2">NRRL 1564</strain>
    </source>
</reference>
<protein>
    <submittedName>
        <fullName evidence="1">Uncharacterized protein</fullName>
    </submittedName>
</protein>
<sequence length="171" mass="19765">MDPENPSTAFKTNDSLIPYNEGSNVGWETTKRNKNAAKMRLTDDARQMKTKRVKIWLGEKNTEISLENGEFESFQPVREQICTWIKEAANKYLDQNSHRRNGFPNLLKLSKFFNGGECENQSLELDSNFWICSELLSIKITNSELQDEDCESLILLLKEVIPDKYLHTTVD</sequence>
<accession>A0A2G5B6A7</accession>
<gene>
    <name evidence="1" type="ORF">COEREDRAFT_88628</name>
</gene>
<dbReference type="EMBL" id="KZ303516">
    <property type="protein sequence ID" value="PIA14531.1"/>
    <property type="molecule type" value="Genomic_DNA"/>
</dbReference>